<dbReference type="EMBL" id="BPQB01000003">
    <property type="protein sequence ID" value="GJE85752.1"/>
    <property type="molecule type" value="Genomic_DNA"/>
</dbReference>
<gene>
    <name evidence="2" type="ORF">PsYK624_018310</name>
</gene>
<dbReference type="PANTHER" id="PTHR39475">
    <property type="entry name" value="CONIDIATION-SPECIFIC PROTEIN 6"/>
    <property type="match status" value="1"/>
</dbReference>
<feature type="region of interest" description="Disordered" evidence="1">
    <location>
        <begin position="1"/>
        <end position="116"/>
    </location>
</feature>
<dbReference type="AlphaFoldDB" id="A0A9P3L9I2"/>
<comment type="caution">
    <text evidence="2">The sequence shown here is derived from an EMBL/GenBank/DDBJ whole genome shotgun (WGS) entry which is preliminary data.</text>
</comment>
<evidence type="ECO:0000313" key="3">
    <source>
        <dbReference type="Proteomes" id="UP000703269"/>
    </source>
</evidence>
<feature type="compositionally biased region" description="Polar residues" evidence="1">
    <location>
        <begin position="1"/>
        <end position="10"/>
    </location>
</feature>
<keyword evidence="3" id="KW-1185">Reference proteome</keyword>
<evidence type="ECO:0000313" key="2">
    <source>
        <dbReference type="EMBL" id="GJE85752.1"/>
    </source>
</evidence>
<proteinExistence type="predicted"/>
<feature type="compositionally biased region" description="Basic and acidic residues" evidence="1">
    <location>
        <begin position="38"/>
        <end position="64"/>
    </location>
</feature>
<protein>
    <submittedName>
        <fullName evidence="2">Uncharacterized protein</fullName>
    </submittedName>
</protein>
<reference evidence="2 3" key="1">
    <citation type="submission" date="2021-08" db="EMBL/GenBank/DDBJ databases">
        <title>Draft Genome Sequence of Phanerochaete sordida strain YK-624.</title>
        <authorList>
            <person name="Mori T."/>
            <person name="Dohra H."/>
            <person name="Suzuki T."/>
            <person name="Kawagishi H."/>
            <person name="Hirai H."/>
        </authorList>
    </citation>
    <scope>NUCLEOTIDE SEQUENCE [LARGE SCALE GENOMIC DNA]</scope>
    <source>
        <strain evidence="2 3">YK-624</strain>
    </source>
</reference>
<dbReference type="PANTHER" id="PTHR39475:SF1">
    <property type="entry name" value="CONIDIATION-SPECIFIC PROTEIN 6"/>
    <property type="match status" value="1"/>
</dbReference>
<accession>A0A9P3L9I2</accession>
<evidence type="ECO:0000256" key="1">
    <source>
        <dbReference type="SAM" id="MobiDB-lite"/>
    </source>
</evidence>
<organism evidence="2 3">
    <name type="scientific">Phanerochaete sordida</name>
    <dbReference type="NCBI Taxonomy" id="48140"/>
    <lineage>
        <taxon>Eukaryota</taxon>
        <taxon>Fungi</taxon>
        <taxon>Dikarya</taxon>
        <taxon>Basidiomycota</taxon>
        <taxon>Agaricomycotina</taxon>
        <taxon>Agaricomycetes</taxon>
        <taxon>Polyporales</taxon>
        <taxon>Phanerochaetaceae</taxon>
        <taxon>Phanerochaete</taxon>
    </lineage>
</organism>
<sequence>MNSSTGNAQTYEAGDQRNAHDAPSKHMTSVPRGAHNLNDPKDERSLRNRLQAEHELNQQDKVEMNNEVPPQTGDPYNGDPTAHAKQHGNKPSRGAEIDKQLQEDDELRLQEKGIKH</sequence>
<feature type="compositionally biased region" description="Basic and acidic residues" evidence="1">
    <location>
        <begin position="14"/>
        <end position="24"/>
    </location>
</feature>
<name>A0A9P3L9I2_9APHY</name>
<dbReference type="Proteomes" id="UP000703269">
    <property type="component" value="Unassembled WGS sequence"/>
</dbReference>
<dbReference type="OrthoDB" id="3358750at2759"/>
<feature type="compositionally biased region" description="Basic and acidic residues" evidence="1">
    <location>
        <begin position="93"/>
        <end position="116"/>
    </location>
</feature>